<feature type="region of interest" description="Disordered" evidence="1">
    <location>
        <begin position="33"/>
        <end position="69"/>
    </location>
</feature>
<protein>
    <submittedName>
        <fullName evidence="2">Uncharacterized protein</fullName>
    </submittedName>
</protein>
<organism evidence="2 3">
    <name type="scientific">Iphiclides podalirius</name>
    <name type="common">scarce swallowtail</name>
    <dbReference type="NCBI Taxonomy" id="110791"/>
    <lineage>
        <taxon>Eukaryota</taxon>
        <taxon>Metazoa</taxon>
        <taxon>Ecdysozoa</taxon>
        <taxon>Arthropoda</taxon>
        <taxon>Hexapoda</taxon>
        <taxon>Insecta</taxon>
        <taxon>Pterygota</taxon>
        <taxon>Neoptera</taxon>
        <taxon>Endopterygota</taxon>
        <taxon>Lepidoptera</taxon>
        <taxon>Glossata</taxon>
        <taxon>Ditrysia</taxon>
        <taxon>Papilionoidea</taxon>
        <taxon>Papilionidae</taxon>
        <taxon>Papilioninae</taxon>
        <taxon>Iphiclides</taxon>
    </lineage>
</organism>
<feature type="non-terminal residue" evidence="2">
    <location>
        <position position="1"/>
    </location>
</feature>
<evidence type="ECO:0000313" key="2">
    <source>
        <dbReference type="EMBL" id="CAH2073221.1"/>
    </source>
</evidence>
<evidence type="ECO:0000256" key="1">
    <source>
        <dbReference type="SAM" id="MobiDB-lite"/>
    </source>
</evidence>
<feature type="compositionally biased region" description="Basic and acidic residues" evidence="1">
    <location>
        <begin position="47"/>
        <end position="69"/>
    </location>
</feature>
<dbReference type="EMBL" id="OW152819">
    <property type="protein sequence ID" value="CAH2073221.1"/>
    <property type="molecule type" value="Genomic_DNA"/>
</dbReference>
<gene>
    <name evidence="2" type="ORF">IPOD504_LOCUS15536</name>
</gene>
<name>A0ABN8J3N5_9NEOP</name>
<dbReference type="Proteomes" id="UP000837857">
    <property type="component" value="Chromosome 7"/>
</dbReference>
<reference evidence="2" key="1">
    <citation type="submission" date="2022-03" db="EMBL/GenBank/DDBJ databases">
        <authorList>
            <person name="Martin H S."/>
        </authorList>
    </citation>
    <scope>NUCLEOTIDE SEQUENCE</scope>
</reference>
<accession>A0ABN8J3N5</accession>
<sequence>MRTCRECGDDAICTLARARGAFHGRRSAKSALYEIGPGVDDPPESAPDAKRRPFDLSTDRGASDRRNVADCDRAPPAAITIIDACQRPDYIVIPIRIYNDSRVDGPALSSRGITVVASSLPISIYISRGPMELHVKVKVGRSVAGAWRSPPRGHHVPPSEQEATDFGAVGAIA</sequence>
<keyword evidence="3" id="KW-1185">Reference proteome</keyword>
<proteinExistence type="predicted"/>
<evidence type="ECO:0000313" key="3">
    <source>
        <dbReference type="Proteomes" id="UP000837857"/>
    </source>
</evidence>